<feature type="domain" description="Fibronectin type-III" evidence="13">
    <location>
        <begin position="158"/>
        <end position="258"/>
    </location>
</feature>
<evidence type="ECO:0000256" key="6">
    <source>
        <dbReference type="ARBA" id="ARBA00022989"/>
    </source>
</evidence>
<dbReference type="PANTHER" id="PTHR44170">
    <property type="entry name" value="PROTEIN SIDEKICK"/>
    <property type="match status" value="1"/>
</dbReference>
<evidence type="ECO:0000256" key="3">
    <source>
        <dbReference type="ARBA" id="ARBA00022729"/>
    </source>
</evidence>
<feature type="transmembrane region" description="Helical" evidence="11">
    <location>
        <begin position="508"/>
        <end position="532"/>
    </location>
</feature>
<dbReference type="Pfam" id="PF25059">
    <property type="entry name" value="FN3_DSCAM-DSCAML_C"/>
    <property type="match status" value="1"/>
</dbReference>
<evidence type="ECO:0000256" key="11">
    <source>
        <dbReference type="SAM" id="Phobius"/>
    </source>
</evidence>
<dbReference type="InterPro" id="IPR013098">
    <property type="entry name" value="Ig_I-set"/>
</dbReference>
<accession>A0AAD9J1Z1</accession>
<name>A0AAD9J1Z1_9ANNE</name>
<keyword evidence="8" id="KW-1015">Disulfide bond</keyword>
<evidence type="ECO:0000256" key="9">
    <source>
        <dbReference type="ARBA" id="ARBA00023319"/>
    </source>
</evidence>
<dbReference type="AlphaFoldDB" id="A0AAD9J1Z1"/>
<dbReference type="InterPro" id="IPR007110">
    <property type="entry name" value="Ig-like_dom"/>
</dbReference>
<keyword evidence="6 11" id="KW-1133">Transmembrane helix</keyword>
<dbReference type="Pfam" id="PF00041">
    <property type="entry name" value="fn3"/>
    <property type="match status" value="2"/>
</dbReference>
<dbReference type="PROSITE" id="PS50835">
    <property type="entry name" value="IG_LIKE"/>
    <property type="match status" value="1"/>
</dbReference>
<protein>
    <submittedName>
        <fullName evidence="14">Uncharacterized protein</fullName>
    </submittedName>
</protein>
<dbReference type="PANTHER" id="PTHR44170:SF54">
    <property type="entry name" value="FI24025P1"/>
    <property type="match status" value="1"/>
</dbReference>
<keyword evidence="9" id="KW-0393">Immunoglobulin domain</keyword>
<feature type="compositionally biased region" description="Basic and acidic residues" evidence="10">
    <location>
        <begin position="654"/>
        <end position="664"/>
    </location>
</feature>
<evidence type="ECO:0000259" key="13">
    <source>
        <dbReference type="PROSITE" id="PS50853"/>
    </source>
</evidence>
<dbReference type="InterPro" id="IPR013783">
    <property type="entry name" value="Ig-like_fold"/>
</dbReference>
<dbReference type="InterPro" id="IPR003961">
    <property type="entry name" value="FN3_dom"/>
</dbReference>
<dbReference type="InterPro" id="IPR056754">
    <property type="entry name" value="DSCAM/DSCAML_C"/>
</dbReference>
<dbReference type="Pfam" id="PF07679">
    <property type="entry name" value="I-set"/>
    <property type="match status" value="1"/>
</dbReference>
<feature type="compositionally biased region" description="Polar residues" evidence="10">
    <location>
        <begin position="876"/>
        <end position="893"/>
    </location>
</feature>
<feature type="compositionally biased region" description="Basic and acidic residues" evidence="10">
    <location>
        <begin position="915"/>
        <end position="924"/>
    </location>
</feature>
<feature type="compositionally biased region" description="Polar residues" evidence="10">
    <location>
        <begin position="753"/>
        <end position="781"/>
    </location>
</feature>
<gene>
    <name evidence="14" type="ORF">LSH36_752g02035</name>
</gene>
<feature type="domain" description="Ig-like" evidence="12">
    <location>
        <begin position="257"/>
        <end position="357"/>
    </location>
</feature>
<evidence type="ECO:0000313" key="14">
    <source>
        <dbReference type="EMBL" id="KAK2144480.1"/>
    </source>
</evidence>
<evidence type="ECO:0000256" key="5">
    <source>
        <dbReference type="ARBA" id="ARBA00022889"/>
    </source>
</evidence>
<evidence type="ECO:0000256" key="8">
    <source>
        <dbReference type="ARBA" id="ARBA00023157"/>
    </source>
</evidence>
<keyword evidence="2 11" id="KW-0812">Transmembrane</keyword>
<evidence type="ECO:0000256" key="4">
    <source>
        <dbReference type="ARBA" id="ARBA00022737"/>
    </source>
</evidence>
<keyword evidence="15" id="KW-1185">Reference proteome</keyword>
<dbReference type="InterPro" id="IPR036116">
    <property type="entry name" value="FN3_sf"/>
</dbReference>
<dbReference type="SMART" id="SM00408">
    <property type="entry name" value="IGc2"/>
    <property type="match status" value="1"/>
</dbReference>
<organism evidence="14 15">
    <name type="scientific">Paralvinella palmiformis</name>
    <dbReference type="NCBI Taxonomy" id="53620"/>
    <lineage>
        <taxon>Eukaryota</taxon>
        <taxon>Metazoa</taxon>
        <taxon>Spiralia</taxon>
        <taxon>Lophotrochozoa</taxon>
        <taxon>Annelida</taxon>
        <taxon>Polychaeta</taxon>
        <taxon>Sedentaria</taxon>
        <taxon>Canalipalpata</taxon>
        <taxon>Terebellida</taxon>
        <taxon>Terebelliformia</taxon>
        <taxon>Alvinellidae</taxon>
        <taxon>Paralvinella</taxon>
    </lineage>
</organism>
<dbReference type="InterPro" id="IPR036179">
    <property type="entry name" value="Ig-like_dom_sf"/>
</dbReference>
<feature type="domain" description="Fibronectin type-III" evidence="13">
    <location>
        <begin position="19"/>
        <end position="99"/>
    </location>
</feature>
<comment type="caution">
    <text evidence="14">The sequence shown here is derived from an EMBL/GenBank/DDBJ whole genome shotgun (WGS) entry which is preliminary data.</text>
</comment>
<dbReference type="GO" id="GO:0098609">
    <property type="term" value="P:cell-cell adhesion"/>
    <property type="evidence" value="ECO:0007669"/>
    <property type="project" value="TreeGrafter"/>
</dbReference>
<proteinExistence type="predicted"/>
<reference evidence="14" key="1">
    <citation type="journal article" date="2023" name="Mol. Biol. Evol.">
        <title>Third-Generation Sequencing Reveals the Adaptive Role of the Epigenome in Three Deep-Sea Polychaetes.</title>
        <authorList>
            <person name="Perez M."/>
            <person name="Aroh O."/>
            <person name="Sun Y."/>
            <person name="Lan Y."/>
            <person name="Juniper S.K."/>
            <person name="Young C.R."/>
            <person name="Angers B."/>
            <person name="Qian P.Y."/>
        </authorList>
    </citation>
    <scope>NUCLEOTIDE SEQUENCE</scope>
    <source>
        <strain evidence="14">P08H-3</strain>
    </source>
</reference>
<dbReference type="Proteomes" id="UP001208570">
    <property type="component" value="Unassembled WGS sequence"/>
</dbReference>
<evidence type="ECO:0000259" key="12">
    <source>
        <dbReference type="PROSITE" id="PS50835"/>
    </source>
</evidence>
<evidence type="ECO:0000256" key="1">
    <source>
        <dbReference type="ARBA" id="ARBA00004167"/>
    </source>
</evidence>
<dbReference type="EMBL" id="JAODUP010000752">
    <property type="protein sequence ID" value="KAK2144480.1"/>
    <property type="molecule type" value="Genomic_DNA"/>
</dbReference>
<dbReference type="Gene3D" id="2.60.40.10">
    <property type="entry name" value="Immunoglobulins"/>
    <property type="match status" value="5"/>
</dbReference>
<keyword evidence="4" id="KW-0677">Repeat</keyword>
<dbReference type="PROSITE" id="PS50853">
    <property type="entry name" value="FN3"/>
    <property type="match status" value="3"/>
</dbReference>
<evidence type="ECO:0000256" key="10">
    <source>
        <dbReference type="SAM" id="MobiDB-lite"/>
    </source>
</evidence>
<keyword evidence="5" id="KW-0130">Cell adhesion</keyword>
<dbReference type="SUPFAM" id="SSF48726">
    <property type="entry name" value="Immunoglobulin"/>
    <property type="match status" value="1"/>
</dbReference>
<dbReference type="InterPro" id="IPR003598">
    <property type="entry name" value="Ig_sub2"/>
</dbReference>
<dbReference type="CDD" id="cd00063">
    <property type="entry name" value="FN3"/>
    <property type="match status" value="4"/>
</dbReference>
<keyword evidence="7 11" id="KW-0472">Membrane</keyword>
<feature type="region of interest" description="Disordered" evidence="10">
    <location>
        <begin position="647"/>
        <end position="678"/>
    </location>
</feature>
<dbReference type="SUPFAM" id="SSF49265">
    <property type="entry name" value="Fibronectin type III"/>
    <property type="match status" value="3"/>
</dbReference>
<evidence type="ECO:0000313" key="15">
    <source>
        <dbReference type="Proteomes" id="UP001208570"/>
    </source>
</evidence>
<feature type="compositionally biased region" description="Basic and acidic residues" evidence="10">
    <location>
        <begin position="742"/>
        <end position="751"/>
    </location>
</feature>
<feature type="compositionally biased region" description="Polar residues" evidence="10">
    <location>
        <begin position="819"/>
        <end position="839"/>
    </location>
</feature>
<dbReference type="SMART" id="SM00060">
    <property type="entry name" value="FN3"/>
    <property type="match status" value="3"/>
</dbReference>
<evidence type="ECO:0000256" key="2">
    <source>
        <dbReference type="ARBA" id="ARBA00022692"/>
    </source>
</evidence>
<feature type="region of interest" description="Disordered" evidence="10">
    <location>
        <begin position="742"/>
        <end position="924"/>
    </location>
</feature>
<sequence>MFGSDSMTSYLKVLERPDAPEKLSVQMGGSREVTVHWSPAYNARWYDGDTINVTVAGVLTDVTLTGLHPAYAYRIRLMAVNGIGLSDPSRELSFTTHAEGYKIYNDSAPYMYLTKRVEELKTSNDAFMTEDGKSSIFLESSSDEQSYIMSISGLEKFTQYSVHVQAYNEQGAGPSIMIVWGPPPLYTLHGILQGYKIFYKPVRDDEDESDSISMTTSKLSAAIFGLQKYTNYSIQVLAYTRKGEGVRSVPVYVHTQPDVTNLSRNYKYSFSVSANTVVGDGQRTYEVTVSTVDEGDPAPVVTWKKRSESITYDERVQLMSNGSLLISDIRGSDSANYTCRAENIYGADEIAVALIVQAPPRQPVIIIAATTSSTIQVNWRSGSNGGSKIQAPIMPAQSLILDQVNSTWITLDLSTWQTGGCPITFYDIHYQYWGDTAWHTVEAHIDPEEKIYHVDLHPATWYIVKVMAHNDAGSTECLLKFSTKTYEGNTIEPVRIVHRYREHFYQKAAIMIPLCAVFVLMVVFTVGVVLYCRRRQRDFQYKAENASNLRKDLTAESFLMSDVDNKPNSSLTEHTYSPEPTTTPNNSVLVDITTAMALTTATTTTTMGPAVGWHYCGVCDDEKDSQSSSMTGEEGYIKPYATFPKQLKPLNNEPRIDEKKRHSVSEVGDPDLDKLPPPPMEMLYTENKPRVSSSNQGLLLTARPLVDADLNHHHGDTSGSGFLLSHFHLPGFNLPKHFHDHHKDVQRRDGSIDGSSDVSEPQNSSGNINIIPTSLSYSGDRSNPLKRVEQPSVNVNKRRRPPTPPPRGGVTKLKPAGGSTRSSPTAEAIQSTKLRSTGTRDPASSGKGSPRPIISDDKPCSLHGQNVDTLPIKIISGSQLTPQTYSGDQSQTSELHKESDLPESEENIPLFSKVMESKEGKKGR</sequence>
<evidence type="ECO:0000256" key="7">
    <source>
        <dbReference type="ARBA" id="ARBA00023136"/>
    </source>
</evidence>
<comment type="subcellular location">
    <subcellularLocation>
        <location evidence="1">Membrane</location>
        <topology evidence="1">Single-pass membrane protein</topology>
    </subcellularLocation>
</comment>
<dbReference type="GO" id="GO:0016020">
    <property type="term" value="C:membrane"/>
    <property type="evidence" value="ECO:0007669"/>
    <property type="project" value="UniProtKB-SubCell"/>
</dbReference>
<keyword evidence="3" id="KW-0732">Signal</keyword>
<feature type="domain" description="Fibronectin type-III" evidence="13">
    <location>
        <begin position="395"/>
        <end position="488"/>
    </location>
</feature>